<dbReference type="EMBL" id="JARYZI010000002">
    <property type="protein sequence ID" value="MDH8677287.1"/>
    <property type="molecule type" value="Genomic_DNA"/>
</dbReference>
<name>A0ABT6NA36_9FIRM</name>
<feature type="transmembrane region" description="Helical" evidence="1">
    <location>
        <begin position="42"/>
        <end position="62"/>
    </location>
</feature>
<reference evidence="2 3" key="1">
    <citation type="submission" date="2023-04" db="EMBL/GenBank/DDBJ databases">
        <title>Fusibacter bizertensis strain WBS, isolated from littoral bottom sediments of the Arctic seas - biochemical and genomic analysis.</title>
        <authorList>
            <person name="Brioukhanov A.L."/>
        </authorList>
    </citation>
    <scope>NUCLEOTIDE SEQUENCE [LARGE SCALE GENOMIC DNA]</scope>
    <source>
        <strain evidence="2 3">WBS</strain>
    </source>
</reference>
<evidence type="ECO:0000313" key="2">
    <source>
        <dbReference type="EMBL" id="MDH8677287.1"/>
    </source>
</evidence>
<dbReference type="Proteomes" id="UP001158045">
    <property type="component" value="Unassembled WGS sequence"/>
</dbReference>
<dbReference type="Pfam" id="PF09945">
    <property type="entry name" value="DUF2177"/>
    <property type="match status" value="1"/>
</dbReference>
<keyword evidence="1" id="KW-0472">Membrane</keyword>
<feature type="transmembrane region" description="Helical" evidence="1">
    <location>
        <begin position="69"/>
        <end position="87"/>
    </location>
</feature>
<keyword evidence="3" id="KW-1185">Reference proteome</keyword>
<protein>
    <submittedName>
        <fullName evidence="2">DUF2177 family protein</fullName>
    </submittedName>
</protein>
<feature type="transmembrane region" description="Helical" evidence="1">
    <location>
        <begin position="7"/>
        <end position="30"/>
    </location>
</feature>
<sequence>MAMVRNFFITFVVFLVIDMFWLGFVAKNIYSKYLGYLMADKVNWIAAIVFYMLFVIGLLYFVIMPANDFTHLVVSAALFGLITYATYDLTNLATVKSWPLTITFIDLVWGTVLSTLTATVSYLIIGYLDK</sequence>
<evidence type="ECO:0000256" key="1">
    <source>
        <dbReference type="SAM" id="Phobius"/>
    </source>
</evidence>
<keyword evidence="1" id="KW-1133">Transmembrane helix</keyword>
<proteinExistence type="predicted"/>
<evidence type="ECO:0000313" key="3">
    <source>
        <dbReference type="Proteomes" id="UP001158045"/>
    </source>
</evidence>
<organism evidence="2 3">
    <name type="scientific">Fusibacter bizertensis</name>
    <dbReference type="NCBI Taxonomy" id="1488331"/>
    <lineage>
        <taxon>Bacteria</taxon>
        <taxon>Bacillati</taxon>
        <taxon>Bacillota</taxon>
        <taxon>Clostridia</taxon>
        <taxon>Eubacteriales</taxon>
        <taxon>Eubacteriales Family XII. Incertae Sedis</taxon>
        <taxon>Fusibacter</taxon>
    </lineage>
</organism>
<accession>A0ABT6NA36</accession>
<comment type="caution">
    <text evidence="2">The sequence shown here is derived from an EMBL/GenBank/DDBJ whole genome shotgun (WGS) entry which is preliminary data.</text>
</comment>
<dbReference type="InterPro" id="IPR018687">
    <property type="entry name" value="DUF2177_membr"/>
</dbReference>
<feature type="transmembrane region" description="Helical" evidence="1">
    <location>
        <begin position="107"/>
        <end position="128"/>
    </location>
</feature>
<keyword evidence="1" id="KW-0812">Transmembrane</keyword>
<dbReference type="RefSeq" id="WP_281093098.1">
    <property type="nucleotide sequence ID" value="NZ_JARYZI010000002.1"/>
</dbReference>
<gene>
    <name evidence="2" type="ORF">QE109_03955</name>
</gene>